<feature type="compositionally biased region" description="Low complexity" evidence="5">
    <location>
        <begin position="1"/>
        <end position="21"/>
    </location>
</feature>
<evidence type="ECO:0000313" key="6">
    <source>
        <dbReference type="EnsemblPlants" id="OGLUM02G14300.1"/>
    </source>
</evidence>
<feature type="repeat" description="PPR" evidence="4">
    <location>
        <begin position="437"/>
        <end position="471"/>
    </location>
</feature>
<keyword evidence="2" id="KW-0677">Repeat</keyword>
<dbReference type="STRING" id="40148.A0A0D9YRA7"/>
<evidence type="ECO:0000256" key="3">
    <source>
        <dbReference type="ARBA" id="ARBA00022946"/>
    </source>
</evidence>
<evidence type="ECO:0000256" key="4">
    <source>
        <dbReference type="PROSITE-ProRule" id="PRU00708"/>
    </source>
</evidence>
<reference evidence="6" key="1">
    <citation type="submission" date="2015-04" db="UniProtKB">
        <authorList>
            <consortium name="EnsemblPlants"/>
        </authorList>
    </citation>
    <scope>IDENTIFICATION</scope>
</reference>
<reference evidence="6" key="2">
    <citation type="submission" date="2018-05" db="EMBL/GenBank/DDBJ databases">
        <title>OgluRS3 (Oryza glumaepatula Reference Sequence Version 3).</title>
        <authorList>
            <person name="Zhang J."/>
            <person name="Kudrna D."/>
            <person name="Lee S."/>
            <person name="Talag J."/>
            <person name="Welchert J."/>
            <person name="Wing R.A."/>
        </authorList>
    </citation>
    <scope>NUCLEOTIDE SEQUENCE [LARGE SCALE GENOMIC DNA]</scope>
</reference>
<feature type="repeat" description="PPR" evidence="4">
    <location>
        <begin position="93"/>
        <end position="127"/>
    </location>
</feature>
<comment type="similarity">
    <text evidence="1">Belongs to the PPR family. P subfamily.</text>
</comment>
<dbReference type="NCBIfam" id="TIGR00756">
    <property type="entry name" value="PPR"/>
    <property type="match status" value="8"/>
</dbReference>
<name>A0A0D9YRA7_9ORYZ</name>
<dbReference type="PANTHER" id="PTHR46128">
    <property type="entry name" value="MITOCHONDRIAL GROUP I INTRON SPLICING FACTOR CCM1"/>
    <property type="match status" value="1"/>
</dbReference>
<evidence type="ECO:0000256" key="5">
    <source>
        <dbReference type="SAM" id="MobiDB-lite"/>
    </source>
</evidence>
<dbReference type="InterPro" id="IPR050872">
    <property type="entry name" value="PPR_P_subfamily"/>
</dbReference>
<evidence type="ECO:0008006" key="8">
    <source>
        <dbReference type="Google" id="ProtNLM"/>
    </source>
</evidence>
<dbReference type="Pfam" id="PF12854">
    <property type="entry name" value="PPR_1"/>
    <property type="match status" value="1"/>
</dbReference>
<evidence type="ECO:0000313" key="7">
    <source>
        <dbReference type="Proteomes" id="UP000026961"/>
    </source>
</evidence>
<organism evidence="6">
    <name type="scientific">Oryza glumipatula</name>
    <dbReference type="NCBI Taxonomy" id="40148"/>
    <lineage>
        <taxon>Eukaryota</taxon>
        <taxon>Viridiplantae</taxon>
        <taxon>Streptophyta</taxon>
        <taxon>Embryophyta</taxon>
        <taxon>Tracheophyta</taxon>
        <taxon>Spermatophyta</taxon>
        <taxon>Magnoliopsida</taxon>
        <taxon>Liliopsida</taxon>
        <taxon>Poales</taxon>
        <taxon>Poaceae</taxon>
        <taxon>BOP clade</taxon>
        <taxon>Oryzoideae</taxon>
        <taxon>Oryzeae</taxon>
        <taxon>Oryzinae</taxon>
        <taxon>Oryza</taxon>
    </lineage>
</organism>
<dbReference type="Pfam" id="PF13041">
    <property type="entry name" value="PPR_2"/>
    <property type="match status" value="5"/>
</dbReference>
<sequence length="713" mass="79314">MASSASAAALLPLPSPSCSSSEDSDDGKHLPSPPAPEANTPPTQQQKRRRLERDYNVAMKALALAGDLDEVVAVFAELKRTAADGGDGGAPPNVLCYNTLVNALAEAGREGEALKAFDEMLASGVAPNASSQNILIKMHARRSEFDLAWELIHKSGVEPDVGTYSTLIAGLCRAGKIVEAWGVLDWMLEKNCRPMVQTYTPIVQAYCRDGRIVEAKLLMAEMERLGCLPNVVTYNVLIRALCDDDKFDEVEQVLMESSTKDWKPSTVTYNIYMNGLCKKGKAKEALELLDVMLGEGLEPTAYTWSILLNCLCHSSRLLDAIYLLERSTELKWYAGVVAYNTVMSSLCEMGKWRGIMKLLTDMIKKGIEPNTRTFNILIRSLCVGGKSSLAKSLIHSQGFAANVVTYNILLHWFYYHGKLAEANRLISVMEEKNIAPDEVTYTIIIDGLCRERKFDAATACFLKSLTSGLSMDVLTVLLNRLVYADKIWEINRIFDGKDFVPDHHVFDLTIRTFCRAGYCHYRTFYKLNLILDAMLKRNSLCAHYTMEYQTVEDHALGNTQAHMSGSGVEMPIPLVKRNRMRRNRSRKRSRMKVARRTGANEGIQRWIGRSRGLTAASPPVHRHCHCCLLPTATAKAFYLSPSPPLLPFGASHSFAKVCTIEAKARNKPATHSPLPKPYSPTLPPCSLPQKHRFNVVHTQPTWTGATDVVFFAL</sequence>
<dbReference type="InterPro" id="IPR002885">
    <property type="entry name" value="PPR_rpt"/>
</dbReference>
<dbReference type="Pfam" id="PF01535">
    <property type="entry name" value="PPR"/>
    <property type="match status" value="1"/>
</dbReference>
<accession>A0A0D9YRA7</accession>
<dbReference type="EnsemblPlants" id="OGLUM02G14300.1">
    <property type="protein sequence ID" value="OGLUM02G14300.1"/>
    <property type="gene ID" value="OGLUM02G14300"/>
</dbReference>
<dbReference type="HOGENOM" id="CLU_002706_49_0_1"/>
<dbReference type="Gramene" id="OGLUM02G14300.1">
    <property type="protein sequence ID" value="OGLUM02G14300.1"/>
    <property type="gene ID" value="OGLUM02G14300"/>
</dbReference>
<feature type="repeat" description="PPR" evidence="4">
    <location>
        <begin position="230"/>
        <end position="264"/>
    </location>
</feature>
<evidence type="ECO:0000256" key="2">
    <source>
        <dbReference type="ARBA" id="ARBA00022737"/>
    </source>
</evidence>
<feature type="region of interest" description="Disordered" evidence="5">
    <location>
        <begin position="1"/>
        <end position="50"/>
    </location>
</feature>
<dbReference type="eggNOG" id="KOG4197">
    <property type="taxonomic scope" value="Eukaryota"/>
</dbReference>
<feature type="repeat" description="PPR" evidence="4">
    <location>
        <begin position="265"/>
        <end position="299"/>
    </location>
</feature>
<evidence type="ECO:0000256" key="1">
    <source>
        <dbReference type="ARBA" id="ARBA00007626"/>
    </source>
</evidence>
<dbReference type="AlphaFoldDB" id="A0A0D9YRA7"/>
<feature type="repeat" description="PPR" evidence="4">
    <location>
        <begin position="335"/>
        <end position="369"/>
    </location>
</feature>
<proteinExistence type="inferred from homology"/>
<dbReference type="PROSITE" id="PS51375">
    <property type="entry name" value="PPR"/>
    <property type="match status" value="8"/>
</dbReference>
<keyword evidence="3" id="KW-0809">Transit peptide</keyword>
<dbReference type="Proteomes" id="UP000026961">
    <property type="component" value="Chromosome 2"/>
</dbReference>
<feature type="repeat" description="PPR" evidence="4">
    <location>
        <begin position="160"/>
        <end position="194"/>
    </location>
</feature>
<dbReference type="InterPro" id="IPR011990">
    <property type="entry name" value="TPR-like_helical_dom_sf"/>
</dbReference>
<keyword evidence="7" id="KW-1185">Reference proteome</keyword>
<feature type="repeat" description="PPR" evidence="4">
    <location>
        <begin position="402"/>
        <end position="436"/>
    </location>
</feature>
<dbReference type="Gene3D" id="1.25.40.10">
    <property type="entry name" value="Tetratricopeptide repeat domain"/>
    <property type="match status" value="5"/>
</dbReference>
<feature type="repeat" description="PPR" evidence="4">
    <location>
        <begin position="195"/>
        <end position="229"/>
    </location>
</feature>
<dbReference type="PANTHER" id="PTHR46128:SF224">
    <property type="entry name" value="PENTACOTRIPEPTIDE-REPEAT REGION OF PRORP DOMAIN-CONTAINING PROTEIN"/>
    <property type="match status" value="1"/>
</dbReference>
<protein>
    <recommendedName>
        <fullName evidence="8">Pentacotripeptide-repeat region of PRORP domain-containing protein</fullName>
    </recommendedName>
</protein>